<accession>A0A2K9NE43</accession>
<dbReference type="OrthoDB" id="7651856at2"/>
<name>A0A2K9NE43_9PROT</name>
<dbReference type="RefSeq" id="WP_102112869.1">
    <property type="nucleotide sequence ID" value="NZ_BMGN01000005.1"/>
</dbReference>
<evidence type="ECO:0000313" key="2">
    <source>
        <dbReference type="Proteomes" id="UP000234752"/>
    </source>
</evidence>
<protein>
    <submittedName>
        <fullName evidence="1">Uncharacterized protein</fullName>
    </submittedName>
</protein>
<sequence length="129" mass="14287">MADPHRPTASYHSLGAISRRGYTHLRICCLTCGHSKWVPLDLVIQRVGGQSGLFDLARRACCALCGARGAHVEIADPPPPTAGQGYVAWLERRMGWILKEGTQIRDLIHAGVETLADDPVTQRVEFWRE</sequence>
<dbReference type="AlphaFoldDB" id="A0A2K9NE43"/>
<dbReference type="KEGG" id="ncb:C0V82_14220"/>
<keyword evidence="2" id="KW-1185">Reference proteome</keyword>
<dbReference type="Proteomes" id="UP000234752">
    <property type="component" value="Chromosome eg_1"/>
</dbReference>
<reference evidence="1 2" key="1">
    <citation type="submission" date="2017-12" db="EMBL/GenBank/DDBJ databases">
        <title>Genomes of bacteria within cyanobacterial aggregates.</title>
        <authorList>
            <person name="Cai H."/>
        </authorList>
    </citation>
    <scope>NUCLEOTIDE SEQUENCE [LARGE SCALE GENOMIC DNA]</scope>
    <source>
        <strain evidence="1 2">TH16</strain>
    </source>
</reference>
<gene>
    <name evidence="1" type="ORF">C0V82_14220</name>
</gene>
<organism evidence="1 2">
    <name type="scientific">Niveispirillum cyanobacteriorum</name>
    <dbReference type="NCBI Taxonomy" id="1612173"/>
    <lineage>
        <taxon>Bacteria</taxon>
        <taxon>Pseudomonadati</taxon>
        <taxon>Pseudomonadota</taxon>
        <taxon>Alphaproteobacteria</taxon>
        <taxon>Rhodospirillales</taxon>
        <taxon>Azospirillaceae</taxon>
        <taxon>Niveispirillum</taxon>
    </lineage>
</organism>
<dbReference type="EMBL" id="CP025611">
    <property type="protein sequence ID" value="AUN31262.1"/>
    <property type="molecule type" value="Genomic_DNA"/>
</dbReference>
<evidence type="ECO:0000313" key="1">
    <source>
        <dbReference type="EMBL" id="AUN31262.1"/>
    </source>
</evidence>
<proteinExistence type="predicted"/>